<organism evidence="1 2">
    <name type="scientific">Saprolegnia parasitica (strain CBS 223.65)</name>
    <dbReference type="NCBI Taxonomy" id="695850"/>
    <lineage>
        <taxon>Eukaryota</taxon>
        <taxon>Sar</taxon>
        <taxon>Stramenopiles</taxon>
        <taxon>Oomycota</taxon>
        <taxon>Saprolegniomycetes</taxon>
        <taxon>Saprolegniales</taxon>
        <taxon>Saprolegniaceae</taxon>
        <taxon>Saprolegnia</taxon>
    </lineage>
</organism>
<gene>
    <name evidence="1" type="ORF">SPRG_00080</name>
</gene>
<dbReference type="VEuPathDB" id="FungiDB:SPRG_00080"/>
<dbReference type="Gene3D" id="3.80.10.10">
    <property type="entry name" value="Ribonuclease Inhibitor"/>
    <property type="match status" value="1"/>
</dbReference>
<name>A0A067D180_SAPPC</name>
<dbReference type="AlphaFoldDB" id="A0A067D180"/>
<dbReference type="GeneID" id="24122741"/>
<dbReference type="OrthoDB" id="10559205at2759"/>
<protein>
    <recommendedName>
        <fullName evidence="3">F-box domain-containing protein</fullName>
    </recommendedName>
</protein>
<dbReference type="InterPro" id="IPR032675">
    <property type="entry name" value="LRR_dom_sf"/>
</dbReference>
<dbReference type="OMA" id="HCDANET"/>
<proteinExistence type="predicted"/>
<dbReference type="EMBL" id="KK583189">
    <property type="protein sequence ID" value="KDO35235.1"/>
    <property type="molecule type" value="Genomic_DNA"/>
</dbReference>
<dbReference type="Proteomes" id="UP000030745">
    <property type="component" value="Unassembled WGS sequence"/>
</dbReference>
<evidence type="ECO:0000313" key="2">
    <source>
        <dbReference type="Proteomes" id="UP000030745"/>
    </source>
</evidence>
<dbReference type="KEGG" id="spar:SPRG_00080"/>
<accession>A0A067D180</accession>
<evidence type="ECO:0000313" key="1">
    <source>
        <dbReference type="EMBL" id="KDO35235.1"/>
    </source>
</evidence>
<evidence type="ECO:0008006" key="3">
    <source>
        <dbReference type="Google" id="ProtNLM"/>
    </source>
</evidence>
<dbReference type="RefSeq" id="XP_012193586.1">
    <property type="nucleotide sequence ID" value="XM_012338196.1"/>
</dbReference>
<keyword evidence="2" id="KW-1185">Reference proteome</keyword>
<reference evidence="1 2" key="1">
    <citation type="journal article" date="2013" name="PLoS Genet.">
        <title>Distinctive expansion of potential virulence genes in the genome of the oomycete fish pathogen Saprolegnia parasitica.</title>
        <authorList>
            <person name="Jiang R.H."/>
            <person name="de Bruijn I."/>
            <person name="Haas B.J."/>
            <person name="Belmonte R."/>
            <person name="Lobach L."/>
            <person name="Christie J."/>
            <person name="van den Ackerveken G."/>
            <person name="Bottin A."/>
            <person name="Bulone V."/>
            <person name="Diaz-Moreno S.M."/>
            <person name="Dumas B."/>
            <person name="Fan L."/>
            <person name="Gaulin E."/>
            <person name="Govers F."/>
            <person name="Grenville-Briggs L.J."/>
            <person name="Horner N.R."/>
            <person name="Levin J.Z."/>
            <person name="Mammella M."/>
            <person name="Meijer H.J."/>
            <person name="Morris P."/>
            <person name="Nusbaum C."/>
            <person name="Oome S."/>
            <person name="Phillips A.J."/>
            <person name="van Rooyen D."/>
            <person name="Rzeszutek E."/>
            <person name="Saraiva M."/>
            <person name="Secombes C.J."/>
            <person name="Seidl M.F."/>
            <person name="Snel B."/>
            <person name="Stassen J.H."/>
            <person name="Sykes S."/>
            <person name="Tripathy S."/>
            <person name="van den Berg H."/>
            <person name="Vega-Arreguin J.C."/>
            <person name="Wawra S."/>
            <person name="Young S.K."/>
            <person name="Zeng Q."/>
            <person name="Dieguez-Uribeondo J."/>
            <person name="Russ C."/>
            <person name="Tyler B.M."/>
            <person name="van West P."/>
        </authorList>
    </citation>
    <scope>NUCLEOTIDE SEQUENCE [LARGE SCALE GENOMIC DNA]</scope>
    <source>
        <strain evidence="1 2">CBS 223.65</strain>
    </source>
</reference>
<dbReference type="SUPFAM" id="SSF52047">
    <property type="entry name" value="RNI-like"/>
    <property type="match status" value="1"/>
</dbReference>
<sequence length="364" mass="40204">MNVCYNNLDGLSAAMPIINSVHILIEAPLRASAFGSPPLPAPSEEPFFSFLAAWVAKVGQLTCKITERSTNNDKVCQLIAQCTNLQRAEVHENPRVLEAVLMHRVSELTVHCDANETALTAPIARWLASDCAVRLTLYRFGVGDCTGLARAIATSPTLSHLALRESSAVRAGIVANGLMLRHVTHFEYFTLPGYHRFEAALAMLNLGSLVKLVLGGQSAYATDLSCLLPALPHLSALDELQLFDISMDARPATHQTWTVAPRVRYIKLHDVRFSVESRRAILEWAGRSDRLDILRWPNCAASDRNGSFVGDDLQRIIQAGVRTIHCDWQLDQRDIAALTKGIHGSHAPRKPVATRACYVHKRRH</sequence>